<evidence type="ECO:0000313" key="8">
    <source>
        <dbReference type="Proteomes" id="UP000694545"/>
    </source>
</evidence>
<reference evidence="7" key="2">
    <citation type="submission" date="2025-09" db="UniProtKB">
        <authorList>
            <consortium name="Ensembl"/>
        </authorList>
    </citation>
    <scope>IDENTIFICATION</scope>
</reference>
<feature type="active site" evidence="3">
    <location>
        <position position="275"/>
    </location>
</feature>
<feature type="disulfide bond" evidence="4">
    <location>
        <begin position="266"/>
        <end position="270"/>
    </location>
</feature>
<keyword evidence="5" id="KW-0645">Protease</keyword>
<dbReference type="Gene3D" id="2.40.70.10">
    <property type="entry name" value="Acid Proteases"/>
    <property type="match status" value="2"/>
</dbReference>
<name>A0A8D2IYJ6_VARKO</name>
<dbReference type="InterPro" id="IPR001461">
    <property type="entry name" value="Aspartic_peptidase_A1"/>
</dbReference>
<dbReference type="InterPro" id="IPR021109">
    <property type="entry name" value="Peptidase_aspartic_dom_sf"/>
</dbReference>
<keyword evidence="2 4" id="KW-1015">Disulfide bond</keyword>
<dbReference type="AlphaFoldDB" id="A0A8D2IYJ6"/>
<feature type="disulfide bond" evidence="4">
    <location>
        <begin position="103"/>
        <end position="108"/>
    </location>
</feature>
<dbReference type="Proteomes" id="UP000694545">
    <property type="component" value="Unplaced"/>
</dbReference>
<evidence type="ECO:0000313" key="7">
    <source>
        <dbReference type="Ensembl" id="ENSVKKP00000001853.1"/>
    </source>
</evidence>
<dbReference type="FunFam" id="2.40.70.10:FF:000006">
    <property type="entry name" value="Cathepsin E"/>
    <property type="match status" value="1"/>
</dbReference>
<dbReference type="InterPro" id="IPR001969">
    <property type="entry name" value="Aspartic_peptidase_AS"/>
</dbReference>
<evidence type="ECO:0000256" key="1">
    <source>
        <dbReference type="ARBA" id="ARBA00007447"/>
    </source>
</evidence>
<dbReference type="Gene3D" id="6.10.140.60">
    <property type="match status" value="1"/>
</dbReference>
<dbReference type="Pfam" id="PF00026">
    <property type="entry name" value="Asp"/>
    <property type="match status" value="1"/>
</dbReference>
<accession>A0A8D2IYJ6</accession>
<dbReference type="FunFam" id="2.40.70.10:FF:000004">
    <property type="entry name" value="Pepsin A"/>
    <property type="match status" value="1"/>
</dbReference>
<evidence type="ECO:0000256" key="3">
    <source>
        <dbReference type="PIRSR" id="PIRSR601461-1"/>
    </source>
</evidence>
<keyword evidence="8" id="KW-1185">Reference proteome</keyword>
<reference evidence="7" key="1">
    <citation type="submission" date="2025-08" db="UniProtKB">
        <authorList>
            <consortium name="Ensembl"/>
        </authorList>
    </citation>
    <scope>IDENTIFICATION</scope>
</reference>
<evidence type="ECO:0000256" key="5">
    <source>
        <dbReference type="RuleBase" id="RU000454"/>
    </source>
</evidence>
<evidence type="ECO:0000259" key="6">
    <source>
        <dbReference type="PROSITE" id="PS51767"/>
    </source>
</evidence>
<dbReference type="PROSITE" id="PS00141">
    <property type="entry name" value="ASP_PROTEASE"/>
    <property type="match status" value="2"/>
</dbReference>
<keyword evidence="5" id="KW-0064">Aspartyl protease</keyword>
<dbReference type="GO" id="GO:0006508">
    <property type="term" value="P:proteolysis"/>
    <property type="evidence" value="ECO:0007669"/>
    <property type="project" value="UniProtKB-KW"/>
</dbReference>
<dbReference type="InterPro" id="IPR033121">
    <property type="entry name" value="PEPTIDASE_A1"/>
</dbReference>
<dbReference type="PANTHER" id="PTHR47966:SF37">
    <property type="entry name" value="CATHEPSIN E-A-LIKE"/>
    <property type="match status" value="1"/>
</dbReference>
<dbReference type="OMA" id="EFWRNHH"/>
<dbReference type="PROSITE" id="PS51767">
    <property type="entry name" value="PEPTIDASE_A1"/>
    <property type="match status" value="1"/>
</dbReference>
<evidence type="ECO:0000256" key="4">
    <source>
        <dbReference type="PIRSR" id="PIRSR601461-2"/>
    </source>
</evidence>
<feature type="domain" description="Peptidase A1" evidence="6">
    <location>
        <begin position="72"/>
        <end position="387"/>
    </location>
</feature>
<dbReference type="PRINTS" id="PR00792">
    <property type="entry name" value="PEPSIN"/>
</dbReference>
<dbReference type="GO" id="GO:0004190">
    <property type="term" value="F:aspartic-type endopeptidase activity"/>
    <property type="evidence" value="ECO:0007669"/>
    <property type="project" value="UniProtKB-KW"/>
</dbReference>
<organism evidence="7 8">
    <name type="scientific">Varanus komodoensis</name>
    <name type="common">Komodo dragon</name>
    <dbReference type="NCBI Taxonomy" id="61221"/>
    <lineage>
        <taxon>Eukaryota</taxon>
        <taxon>Metazoa</taxon>
        <taxon>Chordata</taxon>
        <taxon>Craniata</taxon>
        <taxon>Vertebrata</taxon>
        <taxon>Euteleostomi</taxon>
        <taxon>Lepidosauria</taxon>
        <taxon>Squamata</taxon>
        <taxon>Bifurcata</taxon>
        <taxon>Unidentata</taxon>
        <taxon>Episquamata</taxon>
        <taxon>Toxicofera</taxon>
        <taxon>Anguimorpha</taxon>
        <taxon>Paleoanguimorpha</taxon>
        <taxon>Varanoidea</taxon>
        <taxon>Varanidae</taxon>
        <taxon>Varanus</taxon>
    </lineage>
</organism>
<comment type="similarity">
    <text evidence="1 5">Belongs to the peptidase A1 family.</text>
</comment>
<dbReference type="Gene3D" id="2.60.40.1960">
    <property type="match status" value="1"/>
</dbReference>
<feature type="active site" evidence="3">
    <location>
        <position position="90"/>
    </location>
</feature>
<protein>
    <recommendedName>
        <fullName evidence="6">Peptidase A1 domain-containing protein</fullName>
    </recommendedName>
</protein>
<dbReference type="PANTHER" id="PTHR47966">
    <property type="entry name" value="BETA-SITE APP-CLEAVING ENZYME, ISOFORM A-RELATED"/>
    <property type="match status" value="1"/>
</dbReference>
<evidence type="ECO:0000256" key="2">
    <source>
        <dbReference type="ARBA" id="ARBA00023157"/>
    </source>
</evidence>
<dbReference type="SUPFAM" id="SSF50630">
    <property type="entry name" value="Acid proteases"/>
    <property type="match status" value="1"/>
</dbReference>
<proteinExistence type="inferred from homology"/>
<dbReference type="Ensembl" id="ENSVKKT00000001916.1">
    <property type="protein sequence ID" value="ENSVKKP00000001853.1"/>
    <property type="gene ID" value="ENSVKKG00000001514.1"/>
</dbReference>
<keyword evidence="5" id="KW-0378">Hydrolase</keyword>
<sequence length="391" mass="43538">MIFYFYCSSRIQLARFPSIKTTLRQSGGLKDFWTDHEPDSFAQKYTRCFPSVTNLSAGLTKERLYDYMNAQYYGEVSIGTPPQTFTVVFDTGSSNFWLPSIYCSSDACRCHRMFKPFLSQSYAFGGQVFSLEYGTGSLMCIASREKVQIGNITIENQDFGESVLEPGLTFVLAKFDGVMGLAYPSLSVLNAVPVFDNMIKQRLIQKPVFSFLLNRGGDAKNGGELIFGGIDHSLYNGSILWVPVTRKKYWQIRMNNVKIQGKIVACKRGCDAIIDSGTSLITGPFSQIKRIQENIGAVPTHAGEFSVDCRRLSSLPPVTFTIKQQEFTLTSEQYVLKDTTGRQSLCISGFQVMDIGTGNAQTWILGDVFIAAIYCIFDRGNDQVGLAHRVG</sequence>
<feature type="disulfide bond" evidence="4">
    <location>
        <begin position="309"/>
        <end position="346"/>
    </location>
</feature>